<accession>A0A5B7JRW4</accession>
<name>A0A5B7JRW4_PORTR</name>
<proteinExistence type="predicted"/>
<protein>
    <submittedName>
        <fullName evidence="2">Uncharacterized protein</fullName>
    </submittedName>
</protein>
<evidence type="ECO:0000313" key="2">
    <source>
        <dbReference type="EMBL" id="MPC97315.1"/>
    </source>
</evidence>
<sequence length="50" mass="5769">MADTESTRTEEDQMRGEMKEGCERKAEGGSRGQGRRRGREHWEGIAIFQQ</sequence>
<organism evidence="2 3">
    <name type="scientific">Portunus trituberculatus</name>
    <name type="common">Swimming crab</name>
    <name type="synonym">Neptunus trituberculatus</name>
    <dbReference type="NCBI Taxonomy" id="210409"/>
    <lineage>
        <taxon>Eukaryota</taxon>
        <taxon>Metazoa</taxon>
        <taxon>Ecdysozoa</taxon>
        <taxon>Arthropoda</taxon>
        <taxon>Crustacea</taxon>
        <taxon>Multicrustacea</taxon>
        <taxon>Malacostraca</taxon>
        <taxon>Eumalacostraca</taxon>
        <taxon>Eucarida</taxon>
        <taxon>Decapoda</taxon>
        <taxon>Pleocyemata</taxon>
        <taxon>Brachyura</taxon>
        <taxon>Eubrachyura</taxon>
        <taxon>Portunoidea</taxon>
        <taxon>Portunidae</taxon>
        <taxon>Portuninae</taxon>
        <taxon>Portunus</taxon>
    </lineage>
</organism>
<dbReference type="AlphaFoldDB" id="A0A5B7JRW4"/>
<feature type="region of interest" description="Disordered" evidence="1">
    <location>
        <begin position="1"/>
        <end position="42"/>
    </location>
</feature>
<keyword evidence="3" id="KW-1185">Reference proteome</keyword>
<evidence type="ECO:0000313" key="3">
    <source>
        <dbReference type="Proteomes" id="UP000324222"/>
    </source>
</evidence>
<dbReference type="EMBL" id="VSRR010109406">
    <property type="protein sequence ID" value="MPC97315.1"/>
    <property type="molecule type" value="Genomic_DNA"/>
</dbReference>
<dbReference type="Proteomes" id="UP000324222">
    <property type="component" value="Unassembled WGS sequence"/>
</dbReference>
<reference evidence="2 3" key="1">
    <citation type="submission" date="2019-05" db="EMBL/GenBank/DDBJ databases">
        <title>Another draft genome of Portunus trituberculatus and its Hox gene families provides insights of decapod evolution.</title>
        <authorList>
            <person name="Jeong J.-H."/>
            <person name="Song I."/>
            <person name="Kim S."/>
            <person name="Choi T."/>
            <person name="Kim D."/>
            <person name="Ryu S."/>
            <person name="Kim W."/>
        </authorList>
    </citation>
    <scope>NUCLEOTIDE SEQUENCE [LARGE SCALE GENOMIC DNA]</scope>
    <source>
        <tissue evidence="2">Muscle</tissue>
    </source>
</reference>
<comment type="caution">
    <text evidence="2">The sequence shown here is derived from an EMBL/GenBank/DDBJ whole genome shotgun (WGS) entry which is preliminary data.</text>
</comment>
<feature type="compositionally biased region" description="Basic and acidic residues" evidence="1">
    <location>
        <begin position="1"/>
        <end position="28"/>
    </location>
</feature>
<gene>
    <name evidence="2" type="ORF">E2C01_092626</name>
</gene>
<evidence type="ECO:0000256" key="1">
    <source>
        <dbReference type="SAM" id="MobiDB-lite"/>
    </source>
</evidence>